<sequence length="140" mass="16003">MGRLLSHLEEGGIHQRLRNVATFVWMCISTLSITGDNAANNLSIINAIQTKFNVININWPHDHKFYRRACNFLNLVAKEFLCFLGELSDDDYIFFDDSLAISRAPIDDREEDELLPTKELQGKSILSIHLKIPMIKTVTL</sequence>
<gene>
    <name evidence="1" type="ORF">O181_039484</name>
</gene>
<comment type="caution">
    <text evidence="1">The sequence shown here is derived from an EMBL/GenBank/DDBJ whole genome shotgun (WGS) entry which is preliminary data.</text>
</comment>
<dbReference type="AlphaFoldDB" id="A0A9Q3DAJ3"/>
<organism evidence="1 2">
    <name type="scientific">Austropuccinia psidii MF-1</name>
    <dbReference type="NCBI Taxonomy" id="1389203"/>
    <lineage>
        <taxon>Eukaryota</taxon>
        <taxon>Fungi</taxon>
        <taxon>Dikarya</taxon>
        <taxon>Basidiomycota</taxon>
        <taxon>Pucciniomycotina</taxon>
        <taxon>Pucciniomycetes</taxon>
        <taxon>Pucciniales</taxon>
        <taxon>Sphaerophragmiaceae</taxon>
        <taxon>Austropuccinia</taxon>
    </lineage>
</organism>
<dbReference type="EMBL" id="AVOT02015444">
    <property type="protein sequence ID" value="MBW0499769.1"/>
    <property type="molecule type" value="Genomic_DNA"/>
</dbReference>
<dbReference type="Proteomes" id="UP000765509">
    <property type="component" value="Unassembled WGS sequence"/>
</dbReference>
<evidence type="ECO:0000313" key="1">
    <source>
        <dbReference type="EMBL" id="MBW0499769.1"/>
    </source>
</evidence>
<reference evidence="1" key="1">
    <citation type="submission" date="2021-03" db="EMBL/GenBank/DDBJ databases">
        <title>Draft genome sequence of rust myrtle Austropuccinia psidii MF-1, a brazilian biotype.</title>
        <authorList>
            <person name="Quecine M.C."/>
            <person name="Pachon D.M.R."/>
            <person name="Bonatelli M.L."/>
            <person name="Correr F.H."/>
            <person name="Franceschini L.M."/>
            <person name="Leite T.F."/>
            <person name="Margarido G.R.A."/>
            <person name="Almeida C.A."/>
            <person name="Ferrarezi J.A."/>
            <person name="Labate C.A."/>
        </authorList>
    </citation>
    <scope>NUCLEOTIDE SEQUENCE</scope>
    <source>
        <strain evidence="1">MF-1</strain>
    </source>
</reference>
<proteinExistence type="predicted"/>
<protein>
    <submittedName>
        <fullName evidence="1">Uncharacterized protein</fullName>
    </submittedName>
</protein>
<accession>A0A9Q3DAJ3</accession>
<name>A0A9Q3DAJ3_9BASI</name>
<evidence type="ECO:0000313" key="2">
    <source>
        <dbReference type="Proteomes" id="UP000765509"/>
    </source>
</evidence>
<keyword evidence="2" id="KW-1185">Reference proteome</keyword>